<dbReference type="EMBL" id="MN738877">
    <property type="protein sequence ID" value="QHT29482.1"/>
    <property type="molecule type" value="Genomic_DNA"/>
</dbReference>
<proteinExistence type="predicted"/>
<evidence type="ECO:0000313" key="1">
    <source>
        <dbReference type="EMBL" id="QHT29482.1"/>
    </source>
</evidence>
<protein>
    <submittedName>
        <fullName evidence="1">Uncharacterized protein</fullName>
    </submittedName>
</protein>
<name>A0A6C0EL97_9ZZZZ</name>
<sequence length="195" mass="22963">MYITANDLRVIRELILNKDVEACGFLLEHENSDRLTLYLEKYGERLGPGRGSCQTSKYTKYIWHTHSHNLLEYPSPQDIYNILKWHPNNVENNFPHTSVVFTAWGIWEISFPHAKFTLDQNWLHFLHKATDRVFHGLYHITREGLSRNALKYIQSIVNDIQALINREPAFDNAFGMSFTAWNKIRQNSSYFLKFA</sequence>
<accession>A0A6C0EL97</accession>
<organism evidence="1">
    <name type="scientific">viral metagenome</name>
    <dbReference type="NCBI Taxonomy" id="1070528"/>
    <lineage>
        <taxon>unclassified sequences</taxon>
        <taxon>metagenomes</taxon>
        <taxon>organismal metagenomes</taxon>
    </lineage>
</organism>
<dbReference type="AlphaFoldDB" id="A0A6C0EL97"/>
<reference evidence="1" key="1">
    <citation type="journal article" date="2020" name="Nature">
        <title>Giant virus diversity and host interactions through global metagenomics.</title>
        <authorList>
            <person name="Schulz F."/>
            <person name="Roux S."/>
            <person name="Paez-Espino D."/>
            <person name="Jungbluth S."/>
            <person name="Walsh D.A."/>
            <person name="Denef V.J."/>
            <person name="McMahon K.D."/>
            <person name="Konstantinidis K.T."/>
            <person name="Eloe-Fadrosh E.A."/>
            <person name="Kyrpides N.C."/>
            <person name="Woyke T."/>
        </authorList>
    </citation>
    <scope>NUCLEOTIDE SEQUENCE</scope>
    <source>
        <strain evidence="1">GVMAG-M-3300005589-24</strain>
    </source>
</reference>